<comment type="similarity">
    <text evidence="3">Belongs to the Integrator subunit 8 family.</text>
</comment>
<dbReference type="PANTHER" id="PTHR13350">
    <property type="entry name" value="INTEGRATOR COMPLEX SUBUNIT 8"/>
    <property type="match status" value="1"/>
</dbReference>
<dbReference type="Proteomes" id="UP001328107">
    <property type="component" value="Unassembled WGS sequence"/>
</dbReference>
<dbReference type="InterPro" id="IPR057980">
    <property type="entry name" value="TPR_INTS8"/>
</dbReference>
<dbReference type="EMBL" id="BTRK01000005">
    <property type="protein sequence ID" value="GMR54087.1"/>
    <property type="molecule type" value="Genomic_DNA"/>
</dbReference>
<accession>A0AAN5I6B1</accession>
<gene>
    <name evidence="8" type="ORF">PMAYCL1PPCAC_24282</name>
</gene>
<dbReference type="Pfam" id="PF25756">
    <property type="entry name" value="TPR_INTS8"/>
    <property type="match status" value="1"/>
</dbReference>
<dbReference type="PANTHER" id="PTHR13350:SF1">
    <property type="entry name" value="INTEGRATOR COMPLEX SUBUNIT 8"/>
    <property type="match status" value="1"/>
</dbReference>
<evidence type="ECO:0000256" key="3">
    <source>
        <dbReference type="ARBA" id="ARBA00007147"/>
    </source>
</evidence>
<evidence type="ECO:0000256" key="1">
    <source>
        <dbReference type="ARBA" id="ARBA00004123"/>
    </source>
</evidence>
<evidence type="ECO:0000256" key="4">
    <source>
        <dbReference type="ARBA" id="ARBA00022454"/>
    </source>
</evidence>
<evidence type="ECO:0000259" key="7">
    <source>
        <dbReference type="Pfam" id="PF25756"/>
    </source>
</evidence>
<organism evidence="8 9">
    <name type="scientific">Pristionchus mayeri</name>
    <dbReference type="NCBI Taxonomy" id="1317129"/>
    <lineage>
        <taxon>Eukaryota</taxon>
        <taxon>Metazoa</taxon>
        <taxon>Ecdysozoa</taxon>
        <taxon>Nematoda</taxon>
        <taxon>Chromadorea</taxon>
        <taxon>Rhabditida</taxon>
        <taxon>Rhabditina</taxon>
        <taxon>Diplogasteromorpha</taxon>
        <taxon>Diplogasteroidea</taxon>
        <taxon>Neodiplogasteridae</taxon>
        <taxon>Pristionchus</taxon>
    </lineage>
</organism>
<name>A0AAN5I6B1_9BILA</name>
<feature type="domain" description="INTS8 TPR repeats" evidence="7">
    <location>
        <begin position="495"/>
        <end position="970"/>
    </location>
</feature>
<dbReference type="AlphaFoldDB" id="A0AAN5I6B1"/>
<feature type="region of interest" description="Disordered" evidence="6">
    <location>
        <begin position="345"/>
        <end position="372"/>
    </location>
</feature>
<keyword evidence="9" id="KW-1185">Reference proteome</keyword>
<evidence type="ECO:0000313" key="9">
    <source>
        <dbReference type="Proteomes" id="UP001328107"/>
    </source>
</evidence>
<reference evidence="9" key="1">
    <citation type="submission" date="2022-10" db="EMBL/GenBank/DDBJ databases">
        <title>Genome assembly of Pristionchus species.</title>
        <authorList>
            <person name="Yoshida K."/>
            <person name="Sommer R.J."/>
        </authorList>
    </citation>
    <scope>NUCLEOTIDE SEQUENCE [LARGE SCALE GENOMIC DNA]</scope>
    <source>
        <strain evidence="9">RS5460</strain>
    </source>
</reference>
<evidence type="ECO:0000256" key="5">
    <source>
        <dbReference type="ARBA" id="ARBA00023242"/>
    </source>
</evidence>
<protein>
    <recommendedName>
        <fullName evidence="7">INTS8 TPR repeats domain-containing protein</fullName>
    </recommendedName>
</protein>
<sequence>MDIDISCVHELWAAPKENWLDHFVNTTRFKKLLNEENKSDAQRDELRTLVIQFAEQAVQVEGETETLIKKQFGQDDITFHQRKATCLWLCCLSSFSAIDWNFECLMEKAEDVVLINCIFDRIEAWKENLCSSSSISFSSFIISRWLLFIYSYFRIPPPEAKQTVSNPCNQLDMALQRFEHARSLVNKLRTRVDDSLRVMEELMKSEKALFVPRPDCFIDSFIHEGGLSLSVGIVGGNVLVSEEKLKPRIPSGETGDTVVLSAQAVTQKIYLELASSFFCAGKMMSAVGCLKQLLSSLPPSSPSPNHFLVRIDERKVNGFAAAFRMASPYEKAIPSTSREEVCGEIKSKEDNPRRIPQRRYGTRRDRRAEEQAGCVSPPLSSIRLHPLAMCEDVWTGGSGVGWKWKMEKTTQEERHRVLQCLLLLCSPPVSFSLSPSGRSIVRGIARYLAALGMTTQPLLDCLSIPPPSVNLSGVRRGSPSNPPSPASIRAMAASDKPFWTLLTSFDAAELQAAFQLEGNQYTRPTMLSRYPEVLADVLMRRPVDELHGLLLGKLQQLTEMGDAERWQTSLNSFVPVLGTTQTLLEMSIYEASRVQMLCLNRQLLSPHSNLVQSQVNLAHNVVKKLVKVTAVPAIIAPMMAFLLNQGEFNFICQSLEPDAGNSNVLLNVGRILGAYGAMLAQPVVPVTQLKQIAQTWHGQISGFFEAIASKRRHDGFTTMHLRETSRVRIELMKLFEAIKLSNIQEFLISYFASLYSQGLAARGRAHLRIYAPKTEMFAGMGLQLAHMDSLDEMLSLLLDRTLSIEPHKATLLRTKADFAYVRNQLDEASIAYCELLVAIKPSLSMPLSDEVIDDSVWNHVRICLRKNNQQTLAACVSQLFKTGRAKEFRKAAEAIGERSCLDASDDCFGLIYDMQLAEALTDAYRKRGQQQKLESLMEVIGSPTMNQNNGPEVVEREMRRKQKRLLSTLVALHFGLHS</sequence>
<evidence type="ECO:0000256" key="6">
    <source>
        <dbReference type="SAM" id="MobiDB-lite"/>
    </source>
</evidence>
<dbReference type="GO" id="GO:0032039">
    <property type="term" value="C:integrator complex"/>
    <property type="evidence" value="ECO:0007669"/>
    <property type="project" value="TreeGrafter"/>
</dbReference>
<comment type="caution">
    <text evidence="8">The sequence shown here is derived from an EMBL/GenBank/DDBJ whole genome shotgun (WGS) entry which is preliminary data.</text>
</comment>
<evidence type="ECO:0000313" key="8">
    <source>
        <dbReference type="EMBL" id="GMR54087.1"/>
    </source>
</evidence>
<dbReference type="GO" id="GO:0005694">
    <property type="term" value="C:chromosome"/>
    <property type="evidence" value="ECO:0007669"/>
    <property type="project" value="UniProtKB-SubCell"/>
</dbReference>
<dbReference type="GO" id="GO:0034472">
    <property type="term" value="P:snRNA 3'-end processing"/>
    <property type="evidence" value="ECO:0007669"/>
    <property type="project" value="InterPro"/>
</dbReference>
<proteinExistence type="inferred from homology"/>
<dbReference type="InterPro" id="IPR038751">
    <property type="entry name" value="INTS8"/>
</dbReference>
<keyword evidence="5" id="KW-0539">Nucleus</keyword>
<evidence type="ECO:0000256" key="2">
    <source>
        <dbReference type="ARBA" id="ARBA00004286"/>
    </source>
</evidence>
<keyword evidence="4" id="KW-0158">Chromosome</keyword>
<comment type="subcellular location">
    <subcellularLocation>
        <location evidence="2">Chromosome</location>
    </subcellularLocation>
    <subcellularLocation>
        <location evidence="1">Nucleus</location>
    </subcellularLocation>
</comment>